<keyword evidence="2" id="KW-0812">Transmembrane</keyword>
<dbReference type="GO" id="GO:0005789">
    <property type="term" value="C:endoplasmic reticulum membrane"/>
    <property type="evidence" value="ECO:0007669"/>
    <property type="project" value="TreeGrafter"/>
</dbReference>
<dbReference type="Proteomes" id="UP000265300">
    <property type="component" value="Unplaced"/>
</dbReference>
<dbReference type="InterPro" id="IPR006597">
    <property type="entry name" value="Sel1-like"/>
</dbReference>
<dbReference type="CTD" id="80343"/>
<dbReference type="SMART" id="SM00671">
    <property type="entry name" value="SEL1"/>
    <property type="match status" value="9"/>
</dbReference>
<dbReference type="Pfam" id="PF08238">
    <property type="entry name" value="Sel1"/>
    <property type="match status" value="10"/>
</dbReference>
<dbReference type="InParanoid" id="A0A340WTL8"/>
<organism evidence="4 5">
    <name type="scientific">Lipotes vexillifer</name>
    <name type="common">Yangtze river dolphin</name>
    <dbReference type="NCBI Taxonomy" id="118797"/>
    <lineage>
        <taxon>Eukaryota</taxon>
        <taxon>Metazoa</taxon>
        <taxon>Chordata</taxon>
        <taxon>Craniata</taxon>
        <taxon>Vertebrata</taxon>
        <taxon>Euteleostomi</taxon>
        <taxon>Mammalia</taxon>
        <taxon>Eutheria</taxon>
        <taxon>Laurasiatheria</taxon>
        <taxon>Artiodactyla</taxon>
        <taxon>Whippomorpha</taxon>
        <taxon>Cetacea</taxon>
        <taxon>Odontoceti</taxon>
        <taxon>Lipotidae</taxon>
        <taxon>Lipotes</taxon>
    </lineage>
</organism>
<accession>A0A340WTL8</accession>
<dbReference type="Gene3D" id="1.25.40.10">
    <property type="entry name" value="Tetratricopeptide repeat domain"/>
    <property type="match status" value="2"/>
</dbReference>
<dbReference type="KEGG" id="lve:103086433"/>
<sequence>MKPLSLLIEILIILGVTIKTIEAEKHNKKQKERNVTTQVSVSEIKQYLSNILEQKKSINVINKKENLLEKKKNQHKLRIKGIRNKHMWKRSKNHLKKQTKKIFTDEGDQLFKMGIKILQQSKSRKEKAEAYKLFAKASDMGNLKAMEKMADALLFGNFGMQNITAAIQLYESLAKEGSYKAQNALGFLSSCGIGMEYNQAKALIYYTFGSAGGSMISQMILGYRYLSGISVLQNCEVALSHYKKVADYIADKLEKSEGVPVEKVRLTERPENLSSNSEILDWDIYQYYKFLAERGDVQIQVSLGQLHLIGRKGLDQDYYKALYYFLKAAKAGSANAMAFIGKMYLEGNVAAPQNNATAFKYFSMAANKGNAIGLHGLGLLYFYGKGVPVNYAEALKYFQKAAEKGWPNAQFQLGFMYYSGSGVWKDYKLAFKYFYLASQSGQPLAIYYLAKMYATGTGVLRSCRTAVEKKLKSLKKRRCIQWHSSCGIELPFKDIRLARRLYDMAAQTSPDAHIPVFFALTKLETVHLFRDILFFNFTTRWKWMKLDNTLGPYWDLFVIGLIAAVLIFLLRNRYL</sequence>
<dbReference type="RefSeq" id="XP_007450255.1">
    <property type="nucleotide sequence ID" value="XM_007450193.1"/>
</dbReference>
<feature type="transmembrane region" description="Helical" evidence="2">
    <location>
        <begin position="553"/>
        <end position="570"/>
    </location>
</feature>
<dbReference type="SUPFAM" id="SSF81901">
    <property type="entry name" value="HCP-like"/>
    <property type="match status" value="2"/>
</dbReference>
<dbReference type="GO" id="GO:0036503">
    <property type="term" value="P:ERAD pathway"/>
    <property type="evidence" value="ECO:0007669"/>
    <property type="project" value="TreeGrafter"/>
</dbReference>
<dbReference type="InterPro" id="IPR050767">
    <property type="entry name" value="Sel1_AlgK"/>
</dbReference>
<proteinExistence type="inferred from homology"/>
<name>A0A340WTL8_LIPVE</name>
<keyword evidence="2" id="KW-1133">Transmembrane helix</keyword>
<dbReference type="InterPro" id="IPR011990">
    <property type="entry name" value="TPR-like_helical_dom_sf"/>
</dbReference>
<dbReference type="PANTHER" id="PTHR11102:SF53">
    <property type="entry name" value="PROTEIN SEL-1 HOMOLOG 2"/>
    <property type="match status" value="1"/>
</dbReference>
<feature type="signal peptide" evidence="3">
    <location>
        <begin position="1"/>
        <end position="23"/>
    </location>
</feature>
<evidence type="ECO:0000256" key="3">
    <source>
        <dbReference type="SAM" id="SignalP"/>
    </source>
</evidence>
<keyword evidence="4" id="KW-1185">Reference proteome</keyword>
<gene>
    <name evidence="5" type="primary">SEL1L2</name>
</gene>
<comment type="similarity">
    <text evidence="1">Belongs to the sel-1 family.</text>
</comment>
<evidence type="ECO:0000313" key="4">
    <source>
        <dbReference type="Proteomes" id="UP000265300"/>
    </source>
</evidence>
<dbReference type="AlphaFoldDB" id="A0A340WTL8"/>
<evidence type="ECO:0000256" key="1">
    <source>
        <dbReference type="ARBA" id="ARBA00038101"/>
    </source>
</evidence>
<keyword evidence="3" id="KW-0732">Signal</keyword>
<dbReference type="GeneID" id="103086433"/>
<protein>
    <submittedName>
        <fullName evidence="5">Protein sel-1 homolog 2</fullName>
    </submittedName>
</protein>
<evidence type="ECO:0000256" key="2">
    <source>
        <dbReference type="SAM" id="Phobius"/>
    </source>
</evidence>
<keyword evidence="2" id="KW-0472">Membrane</keyword>
<dbReference type="OrthoDB" id="27934at2759"/>
<dbReference type="FunCoup" id="A0A340WTL8">
    <property type="interactions" value="1008"/>
</dbReference>
<dbReference type="PANTHER" id="PTHR11102">
    <property type="entry name" value="SEL-1-LIKE PROTEIN"/>
    <property type="match status" value="1"/>
</dbReference>
<feature type="chain" id="PRO_5016468913" evidence="3">
    <location>
        <begin position="24"/>
        <end position="575"/>
    </location>
</feature>
<evidence type="ECO:0000313" key="5">
    <source>
        <dbReference type="RefSeq" id="XP_007450255.1"/>
    </source>
</evidence>
<dbReference type="STRING" id="118797.A0A340WTL8"/>
<reference evidence="5" key="1">
    <citation type="submission" date="2025-08" db="UniProtKB">
        <authorList>
            <consortium name="RefSeq"/>
        </authorList>
    </citation>
    <scope>IDENTIFICATION</scope>
</reference>